<name>A0A7S1RBL5_ALECA</name>
<gene>
    <name evidence="2" type="ORF">ACAT0790_LOCUS38782</name>
</gene>
<protein>
    <submittedName>
        <fullName evidence="2">Uncharacterized protein</fullName>
    </submittedName>
</protein>
<sequence length="350" mass="37976">MAQASSARDAAPRSPLALQGAQQPPAKMGSGLSCKIQDSIVTPGKESVVSDPIEVDYDKFLDEILAFVKYPIPPEQEPVLKSVVVNELNGPDEFEVTVTLDGPKLTSFNVGNPDHPDCDFIAGHVKFIVDRAGRKVVSENNEGHWVGDAEKLALKTFITFTKDPLRVDYYWEMPDGSRKVDSTTKQLLEAVIQPAVAKLTLRKVTVDVDEGKKVFKAGPIDASLATYDTFFDGMLAIFKEAPGTVVEELSETKFKVVVANDDQNMGYTVYNHDKDKGTVEGSMFSADGTKKTSSTVYTIGKSPLTFEAYSELAGGERMVGVGLLRRMQDVMDATLNKAKSSGSIFGGLFG</sequence>
<dbReference type="AlphaFoldDB" id="A0A7S1RBL5"/>
<feature type="compositionally biased region" description="Low complexity" evidence="1">
    <location>
        <begin position="1"/>
        <end position="18"/>
    </location>
</feature>
<proteinExistence type="predicted"/>
<reference evidence="2" key="1">
    <citation type="submission" date="2021-01" db="EMBL/GenBank/DDBJ databases">
        <authorList>
            <person name="Corre E."/>
            <person name="Pelletier E."/>
            <person name="Niang G."/>
            <person name="Scheremetjew M."/>
            <person name="Finn R."/>
            <person name="Kale V."/>
            <person name="Holt S."/>
            <person name="Cochrane G."/>
            <person name="Meng A."/>
            <person name="Brown T."/>
            <person name="Cohen L."/>
        </authorList>
    </citation>
    <scope>NUCLEOTIDE SEQUENCE</scope>
    <source>
        <strain evidence="2">OF101</strain>
    </source>
</reference>
<accession>A0A7S1RBL5</accession>
<evidence type="ECO:0000256" key="1">
    <source>
        <dbReference type="SAM" id="MobiDB-lite"/>
    </source>
</evidence>
<evidence type="ECO:0000313" key="2">
    <source>
        <dbReference type="EMBL" id="CAD9162017.1"/>
    </source>
</evidence>
<dbReference type="EMBL" id="HBGE01064724">
    <property type="protein sequence ID" value="CAD9162017.1"/>
    <property type="molecule type" value="Transcribed_RNA"/>
</dbReference>
<feature type="region of interest" description="Disordered" evidence="1">
    <location>
        <begin position="1"/>
        <end position="31"/>
    </location>
</feature>
<organism evidence="2">
    <name type="scientific">Alexandrium catenella</name>
    <name type="common">Red tide dinoflagellate</name>
    <name type="synonym">Gonyaulax catenella</name>
    <dbReference type="NCBI Taxonomy" id="2925"/>
    <lineage>
        <taxon>Eukaryota</taxon>
        <taxon>Sar</taxon>
        <taxon>Alveolata</taxon>
        <taxon>Dinophyceae</taxon>
        <taxon>Gonyaulacales</taxon>
        <taxon>Pyrocystaceae</taxon>
        <taxon>Alexandrium</taxon>
    </lineage>
</organism>